<accession>A0A5Q0H0I8</accession>
<dbReference type="Pfam" id="PF00067">
    <property type="entry name" value="p450"/>
    <property type="match status" value="1"/>
</dbReference>
<dbReference type="InterPro" id="IPR036396">
    <property type="entry name" value="Cyt_P450_sf"/>
</dbReference>
<dbReference type="FunFam" id="1.10.630.10:FF:000018">
    <property type="entry name" value="Cytochrome P450 monooxygenase"/>
    <property type="match status" value="1"/>
</dbReference>
<reference evidence="9" key="1">
    <citation type="journal article" date="2021" name="Curr. Microbiol.">
        <title>Complete genome of nocamycin-producing strain Saccharothrix syringae NRRL B-16468 reveals the biosynthetic potential for secondary metabolites.</title>
        <authorList>
            <person name="Mo X."/>
            <person name="Yang S."/>
        </authorList>
    </citation>
    <scope>NUCLEOTIDE SEQUENCE [LARGE SCALE GENOMIC DNA]</scope>
    <source>
        <strain evidence="9">ATCC 51364 / DSM 43886 / JCM 6844 / KCTC 9398 / NBRC 14523 / NRRL B-16468 / INA 2240</strain>
    </source>
</reference>
<sequence>MTAVSTATPYPFGPTEALDVDPRCPVLRREAPVSRISLPYGGQAWLAVRHAEVRQVLSDPRFSRAALLGADVPRTTPRVLTDPTILTTDPPRHTRLRRLVSGAFTPRRVEALRPAAARLADGLVAALAEAGPPADLVAGLARPLPSRIMSDLLGVPYEDHDRFFGWADVVVGGPGVDPAEIASAFAGLKDYLAGLVAARRAAPSDDLIGVLVAARDEGDERLTEEELVVFGVTLLLAGLETTANQIGNFAYHLLVRPGRYAALAADPAGVPAAVEELLRYTPIATTAGFTRVATEDVELGGVAVRAGEAVLVDLDSANRDEDVFAGAEELRLDRADNPHLAFGHGPHYCLGAGLARLELDVALRALLGGFPTLRLAVPAADLRWHTAKVVRGLVELPVAW</sequence>
<dbReference type="InterPro" id="IPR001128">
    <property type="entry name" value="Cyt_P450"/>
</dbReference>
<comment type="similarity">
    <text evidence="1 7">Belongs to the cytochrome P450 family.</text>
</comment>
<keyword evidence="2 7" id="KW-0349">Heme</keyword>
<dbReference type="GO" id="GO:0020037">
    <property type="term" value="F:heme binding"/>
    <property type="evidence" value="ECO:0007669"/>
    <property type="project" value="InterPro"/>
</dbReference>
<dbReference type="PRINTS" id="PR00359">
    <property type="entry name" value="BP450"/>
</dbReference>
<evidence type="ECO:0000256" key="7">
    <source>
        <dbReference type="RuleBase" id="RU000461"/>
    </source>
</evidence>
<evidence type="ECO:0000256" key="1">
    <source>
        <dbReference type="ARBA" id="ARBA00010617"/>
    </source>
</evidence>
<dbReference type="PROSITE" id="PS00086">
    <property type="entry name" value="CYTOCHROME_P450"/>
    <property type="match status" value="1"/>
</dbReference>
<dbReference type="GO" id="GO:0004497">
    <property type="term" value="F:monooxygenase activity"/>
    <property type="evidence" value="ECO:0007669"/>
    <property type="project" value="UniProtKB-KW"/>
</dbReference>
<proteinExistence type="inferred from homology"/>
<dbReference type="Gene3D" id="1.10.630.10">
    <property type="entry name" value="Cytochrome P450"/>
    <property type="match status" value="1"/>
</dbReference>
<dbReference type="Proteomes" id="UP000325787">
    <property type="component" value="Chromosome"/>
</dbReference>
<evidence type="ECO:0000256" key="2">
    <source>
        <dbReference type="ARBA" id="ARBA00022617"/>
    </source>
</evidence>
<dbReference type="PRINTS" id="PR00385">
    <property type="entry name" value="P450"/>
</dbReference>
<dbReference type="EMBL" id="CP034550">
    <property type="protein sequence ID" value="QFZ19280.1"/>
    <property type="molecule type" value="Genomic_DNA"/>
</dbReference>
<dbReference type="KEGG" id="ssyi:EKG83_19210"/>
<keyword evidence="4 7" id="KW-0560">Oxidoreductase</keyword>
<dbReference type="RefSeq" id="WP_051766774.1">
    <property type="nucleotide sequence ID" value="NZ_CP034550.1"/>
</dbReference>
<keyword evidence="9" id="KW-1185">Reference proteome</keyword>
<dbReference type="InterPro" id="IPR017972">
    <property type="entry name" value="Cyt_P450_CS"/>
</dbReference>
<dbReference type="InterPro" id="IPR002397">
    <property type="entry name" value="Cyt_P450_B"/>
</dbReference>
<name>A0A5Q0H0I8_SACSY</name>
<keyword evidence="3 7" id="KW-0479">Metal-binding</keyword>
<evidence type="ECO:0000256" key="5">
    <source>
        <dbReference type="ARBA" id="ARBA00023004"/>
    </source>
</evidence>
<gene>
    <name evidence="8" type="ORF">EKG83_19210</name>
</gene>
<protein>
    <submittedName>
        <fullName evidence="8">Cytochrome P450</fullName>
    </submittedName>
</protein>
<evidence type="ECO:0000256" key="3">
    <source>
        <dbReference type="ARBA" id="ARBA00022723"/>
    </source>
</evidence>
<organism evidence="8 9">
    <name type="scientific">Saccharothrix syringae</name>
    <name type="common">Nocardiopsis syringae</name>
    <dbReference type="NCBI Taxonomy" id="103733"/>
    <lineage>
        <taxon>Bacteria</taxon>
        <taxon>Bacillati</taxon>
        <taxon>Actinomycetota</taxon>
        <taxon>Actinomycetes</taxon>
        <taxon>Pseudonocardiales</taxon>
        <taxon>Pseudonocardiaceae</taxon>
        <taxon>Saccharothrix</taxon>
    </lineage>
</organism>
<dbReference type="SUPFAM" id="SSF48264">
    <property type="entry name" value="Cytochrome P450"/>
    <property type="match status" value="1"/>
</dbReference>
<dbReference type="CDD" id="cd11031">
    <property type="entry name" value="Cyp158A-like"/>
    <property type="match status" value="1"/>
</dbReference>
<dbReference type="PANTHER" id="PTHR46696:SF1">
    <property type="entry name" value="CYTOCHROME P450 YJIB-RELATED"/>
    <property type="match status" value="1"/>
</dbReference>
<dbReference type="OrthoDB" id="141712at2"/>
<dbReference type="GO" id="GO:0005506">
    <property type="term" value="F:iron ion binding"/>
    <property type="evidence" value="ECO:0007669"/>
    <property type="project" value="InterPro"/>
</dbReference>
<dbReference type="PANTHER" id="PTHR46696">
    <property type="entry name" value="P450, PUTATIVE (EUROFUNG)-RELATED"/>
    <property type="match status" value="1"/>
</dbReference>
<keyword evidence="5 7" id="KW-0408">Iron</keyword>
<evidence type="ECO:0000256" key="6">
    <source>
        <dbReference type="ARBA" id="ARBA00023033"/>
    </source>
</evidence>
<evidence type="ECO:0000313" key="9">
    <source>
        <dbReference type="Proteomes" id="UP000325787"/>
    </source>
</evidence>
<dbReference type="AlphaFoldDB" id="A0A5Q0H0I8"/>
<dbReference type="GO" id="GO:0016705">
    <property type="term" value="F:oxidoreductase activity, acting on paired donors, with incorporation or reduction of molecular oxygen"/>
    <property type="evidence" value="ECO:0007669"/>
    <property type="project" value="InterPro"/>
</dbReference>
<evidence type="ECO:0000313" key="8">
    <source>
        <dbReference type="EMBL" id="QFZ19280.1"/>
    </source>
</evidence>
<keyword evidence="6 7" id="KW-0503">Monooxygenase</keyword>
<evidence type="ECO:0000256" key="4">
    <source>
        <dbReference type="ARBA" id="ARBA00023002"/>
    </source>
</evidence>